<organism evidence="2 3">
    <name type="scientific">Lolium multiflorum</name>
    <name type="common">Italian ryegrass</name>
    <name type="synonym">Lolium perenne subsp. multiflorum</name>
    <dbReference type="NCBI Taxonomy" id="4521"/>
    <lineage>
        <taxon>Eukaryota</taxon>
        <taxon>Viridiplantae</taxon>
        <taxon>Streptophyta</taxon>
        <taxon>Embryophyta</taxon>
        <taxon>Tracheophyta</taxon>
        <taxon>Spermatophyta</taxon>
        <taxon>Magnoliopsida</taxon>
        <taxon>Liliopsida</taxon>
        <taxon>Poales</taxon>
        <taxon>Poaceae</taxon>
        <taxon>BOP clade</taxon>
        <taxon>Pooideae</taxon>
        <taxon>Poodae</taxon>
        <taxon>Poeae</taxon>
        <taxon>Poeae Chloroplast Group 2 (Poeae type)</taxon>
        <taxon>Loliodinae</taxon>
        <taxon>Loliinae</taxon>
        <taxon>Lolium</taxon>
    </lineage>
</organism>
<protein>
    <submittedName>
        <fullName evidence="2">Uncharacterized protein</fullName>
    </submittedName>
</protein>
<evidence type="ECO:0000256" key="1">
    <source>
        <dbReference type="SAM" id="MobiDB-lite"/>
    </source>
</evidence>
<dbReference type="EMBL" id="JAUUTY010000007">
    <property type="protein sequence ID" value="KAK1604442.1"/>
    <property type="molecule type" value="Genomic_DNA"/>
</dbReference>
<name>A0AAD8VE88_LOLMU</name>
<feature type="compositionally biased region" description="Basic residues" evidence="1">
    <location>
        <begin position="90"/>
        <end position="102"/>
    </location>
</feature>
<accession>A0AAD8VE88</accession>
<feature type="region of interest" description="Disordered" evidence="1">
    <location>
        <begin position="44"/>
        <end position="142"/>
    </location>
</feature>
<keyword evidence="3" id="KW-1185">Reference proteome</keyword>
<dbReference type="Proteomes" id="UP001231189">
    <property type="component" value="Unassembled WGS sequence"/>
</dbReference>
<comment type="caution">
    <text evidence="2">The sequence shown here is derived from an EMBL/GenBank/DDBJ whole genome shotgun (WGS) entry which is preliminary data.</text>
</comment>
<proteinExistence type="predicted"/>
<sequence length="142" mass="16145">MLSWDGNEMADYFTQALIDIFSFKICSRLLRSDCNPLRKESYKKPITKENYTASIAQDPKDAEDDIREISNPNVSEKPKEDVVMETSPPRPKRKRGRPRKVKTNTPTDTVEQEIATETPAGLADGKRIRKPSKTKTSPYTTP</sequence>
<gene>
    <name evidence="2" type="ORF">QYE76_028115</name>
</gene>
<evidence type="ECO:0000313" key="3">
    <source>
        <dbReference type="Proteomes" id="UP001231189"/>
    </source>
</evidence>
<dbReference type="AlphaFoldDB" id="A0AAD8VE88"/>
<evidence type="ECO:0000313" key="2">
    <source>
        <dbReference type="EMBL" id="KAK1604442.1"/>
    </source>
</evidence>
<reference evidence="2" key="1">
    <citation type="submission" date="2023-07" db="EMBL/GenBank/DDBJ databases">
        <title>A chromosome-level genome assembly of Lolium multiflorum.</title>
        <authorList>
            <person name="Chen Y."/>
            <person name="Copetti D."/>
            <person name="Kolliker R."/>
            <person name="Studer B."/>
        </authorList>
    </citation>
    <scope>NUCLEOTIDE SEQUENCE</scope>
    <source>
        <strain evidence="2">02402/16</strain>
        <tissue evidence="2">Leaf</tissue>
    </source>
</reference>